<dbReference type="Proteomes" id="UP001163603">
    <property type="component" value="Chromosome 7"/>
</dbReference>
<accession>A0ACC0YFF8</accession>
<dbReference type="EMBL" id="CM047742">
    <property type="protein sequence ID" value="KAJ0034704.1"/>
    <property type="molecule type" value="Genomic_DNA"/>
</dbReference>
<organism evidence="1 2">
    <name type="scientific">Pistacia integerrima</name>
    <dbReference type="NCBI Taxonomy" id="434235"/>
    <lineage>
        <taxon>Eukaryota</taxon>
        <taxon>Viridiplantae</taxon>
        <taxon>Streptophyta</taxon>
        <taxon>Embryophyta</taxon>
        <taxon>Tracheophyta</taxon>
        <taxon>Spermatophyta</taxon>
        <taxon>Magnoliopsida</taxon>
        <taxon>eudicotyledons</taxon>
        <taxon>Gunneridae</taxon>
        <taxon>Pentapetalae</taxon>
        <taxon>rosids</taxon>
        <taxon>malvids</taxon>
        <taxon>Sapindales</taxon>
        <taxon>Anacardiaceae</taxon>
        <taxon>Pistacia</taxon>
    </lineage>
</organism>
<sequence length="113" mass="12899">MIAVIATIMLFDKTLFNTMLKARIYVIFLAVCIFFLGILCFSYGLCLLMVCKSCILYKCPRIGQLILKVGMGVIAYALMAIVGHLFLKPIMYWFTFELVVACSLPIFYIVVRY</sequence>
<evidence type="ECO:0000313" key="2">
    <source>
        <dbReference type="Proteomes" id="UP001163603"/>
    </source>
</evidence>
<keyword evidence="2" id="KW-1185">Reference proteome</keyword>
<gene>
    <name evidence="1" type="ORF">Pint_25963</name>
</gene>
<proteinExistence type="predicted"/>
<protein>
    <submittedName>
        <fullName evidence="1">Uncharacterized protein</fullName>
    </submittedName>
</protein>
<reference evidence="2" key="1">
    <citation type="journal article" date="2023" name="G3 (Bethesda)">
        <title>Genome assembly and association tests identify interacting loci associated with vigor, precocity, and sex in interspecific pistachio rootstocks.</title>
        <authorList>
            <person name="Palmer W."/>
            <person name="Jacygrad E."/>
            <person name="Sagayaradj S."/>
            <person name="Cavanaugh K."/>
            <person name="Han R."/>
            <person name="Bertier L."/>
            <person name="Beede B."/>
            <person name="Kafkas S."/>
            <person name="Golino D."/>
            <person name="Preece J."/>
            <person name="Michelmore R."/>
        </authorList>
    </citation>
    <scope>NUCLEOTIDE SEQUENCE [LARGE SCALE GENOMIC DNA]</scope>
</reference>
<evidence type="ECO:0000313" key="1">
    <source>
        <dbReference type="EMBL" id="KAJ0034704.1"/>
    </source>
</evidence>
<comment type="caution">
    <text evidence="1">The sequence shown here is derived from an EMBL/GenBank/DDBJ whole genome shotgun (WGS) entry which is preliminary data.</text>
</comment>
<name>A0ACC0YFF8_9ROSI</name>